<accession>A0A0R1MY71</accession>
<dbReference type="RefSeq" id="WP_057820108.1">
    <property type="nucleotide sequence ID" value="NZ_AZEC01000005.1"/>
</dbReference>
<dbReference type="GO" id="GO:0009253">
    <property type="term" value="P:peptidoglycan catabolic process"/>
    <property type="evidence" value="ECO:0007669"/>
    <property type="project" value="InterPro"/>
</dbReference>
<feature type="domain" description="SH3b" evidence="3">
    <location>
        <begin position="107"/>
        <end position="169"/>
    </location>
</feature>
<dbReference type="STRING" id="1423792.FD09_GL002639"/>
<gene>
    <name evidence="4" type="ORF">FD09_GL002639</name>
</gene>
<dbReference type="PANTHER" id="PTHR30404">
    <property type="entry name" value="N-ACETYLMURAMOYL-L-ALANINE AMIDASE"/>
    <property type="match status" value="1"/>
</dbReference>
<dbReference type="InterPro" id="IPR017293">
    <property type="entry name" value="N-acetylmuramoyl-L-ala_amidase"/>
</dbReference>
<feature type="domain" description="SH3b" evidence="3">
    <location>
        <begin position="188"/>
        <end position="251"/>
    </location>
</feature>
<name>A0A0R1MY71_9LACO</name>
<dbReference type="Gene3D" id="3.40.630.40">
    <property type="entry name" value="Zn-dependent exopeptidases"/>
    <property type="match status" value="1"/>
</dbReference>
<keyword evidence="2" id="KW-0961">Cell wall biogenesis/degradation</keyword>
<dbReference type="CDD" id="cd02696">
    <property type="entry name" value="MurNAc-LAA"/>
    <property type="match status" value="1"/>
</dbReference>
<dbReference type="SMART" id="SM00287">
    <property type="entry name" value="SH3b"/>
    <property type="match status" value="3"/>
</dbReference>
<dbReference type="SUPFAM" id="SSF53187">
    <property type="entry name" value="Zn-dependent exopeptidases"/>
    <property type="match status" value="1"/>
</dbReference>
<dbReference type="InterPro" id="IPR050695">
    <property type="entry name" value="N-acetylmuramoyl_amidase_3"/>
</dbReference>
<dbReference type="SMART" id="SM00646">
    <property type="entry name" value="Ami_3"/>
    <property type="match status" value="1"/>
</dbReference>
<proteinExistence type="predicted"/>
<dbReference type="GO" id="GO:0071555">
    <property type="term" value="P:cell wall organization"/>
    <property type="evidence" value="ECO:0007669"/>
    <property type="project" value="UniProtKB-KW"/>
</dbReference>
<dbReference type="GO" id="GO:0008745">
    <property type="term" value="F:N-acetylmuramoyl-L-alanine amidase activity"/>
    <property type="evidence" value="ECO:0007669"/>
    <property type="project" value="InterPro"/>
</dbReference>
<keyword evidence="5" id="KW-1185">Reference proteome</keyword>
<dbReference type="EMBL" id="AZEC01000005">
    <property type="protein sequence ID" value="KRL13095.1"/>
    <property type="molecule type" value="Genomic_DNA"/>
</dbReference>
<dbReference type="Gene3D" id="2.30.30.40">
    <property type="entry name" value="SH3 Domains"/>
    <property type="match status" value="3"/>
</dbReference>
<organism evidence="4 5">
    <name type="scientific">Schleiferilactobacillus perolens DSM 12744</name>
    <dbReference type="NCBI Taxonomy" id="1423792"/>
    <lineage>
        <taxon>Bacteria</taxon>
        <taxon>Bacillati</taxon>
        <taxon>Bacillota</taxon>
        <taxon>Bacilli</taxon>
        <taxon>Lactobacillales</taxon>
        <taxon>Lactobacillaceae</taxon>
        <taxon>Schleiferilactobacillus</taxon>
    </lineage>
</organism>
<protein>
    <recommendedName>
        <fullName evidence="3">SH3b domain-containing protein</fullName>
    </recommendedName>
</protein>
<evidence type="ECO:0000313" key="4">
    <source>
        <dbReference type="EMBL" id="KRL13095.1"/>
    </source>
</evidence>
<reference evidence="4 5" key="1">
    <citation type="journal article" date="2015" name="Genome Announc.">
        <title>Expanding the biotechnology potential of lactobacilli through comparative genomics of 213 strains and associated genera.</title>
        <authorList>
            <person name="Sun Z."/>
            <person name="Harris H.M."/>
            <person name="McCann A."/>
            <person name="Guo C."/>
            <person name="Argimon S."/>
            <person name="Zhang W."/>
            <person name="Yang X."/>
            <person name="Jeffery I.B."/>
            <person name="Cooney J.C."/>
            <person name="Kagawa T.F."/>
            <person name="Liu W."/>
            <person name="Song Y."/>
            <person name="Salvetti E."/>
            <person name="Wrobel A."/>
            <person name="Rasinkangas P."/>
            <person name="Parkhill J."/>
            <person name="Rea M.C."/>
            <person name="O'Sullivan O."/>
            <person name="Ritari J."/>
            <person name="Douillard F.P."/>
            <person name="Paul Ross R."/>
            <person name="Yang R."/>
            <person name="Briner A.E."/>
            <person name="Felis G.E."/>
            <person name="de Vos W.M."/>
            <person name="Barrangou R."/>
            <person name="Klaenhammer T.R."/>
            <person name="Caufield P.W."/>
            <person name="Cui Y."/>
            <person name="Zhang H."/>
            <person name="O'Toole P.W."/>
        </authorList>
    </citation>
    <scope>NUCLEOTIDE SEQUENCE [LARGE SCALE GENOMIC DNA]</scope>
    <source>
        <strain evidence="4 5">DSM 12744</strain>
    </source>
</reference>
<dbReference type="Pfam" id="PF08239">
    <property type="entry name" value="SH3_3"/>
    <property type="match status" value="3"/>
</dbReference>
<dbReference type="GO" id="GO:0030288">
    <property type="term" value="C:outer membrane-bounded periplasmic space"/>
    <property type="evidence" value="ECO:0007669"/>
    <property type="project" value="TreeGrafter"/>
</dbReference>
<dbReference type="PATRIC" id="fig|1423792.3.peg.2689"/>
<feature type="domain" description="SH3b" evidence="3">
    <location>
        <begin position="36"/>
        <end position="100"/>
    </location>
</feature>
<dbReference type="PROSITE" id="PS51781">
    <property type="entry name" value="SH3B"/>
    <property type="match status" value="3"/>
</dbReference>
<dbReference type="PANTHER" id="PTHR30404:SF7">
    <property type="entry name" value="CELL WALL AMIDASE LYTH-RELATED"/>
    <property type="match status" value="1"/>
</dbReference>
<keyword evidence="1" id="KW-0378">Hydrolase</keyword>
<evidence type="ECO:0000259" key="3">
    <source>
        <dbReference type="PROSITE" id="PS51781"/>
    </source>
</evidence>
<comment type="caution">
    <text evidence="4">The sequence shown here is derived from an EMBL/GenBank/DDBJ whole genome shotgun (WGS) entry which is preliminary data.</text>
</comment>
<dbReference type="Pfam" id="PF01520">
    <property type="entry name" value="Amidase_3"/>
    <property type="match status" value="1"/>
</dbReference>
<dbReference type="PIRSF" id="PIRSF037846">
    <property type="entry name" value="Autolysin_YrvJ_prd"/>
    <property type="match status" value="1"/>
</dbReference>
<dbReference type="InterPro" id="IPR002508">
    <property type="entry name" value="MurNAc-LAA_cat"/>
</dbReference>
<evidence type="ECO:0000313" key="5">
    <source>
        <dbReference type="Proteomes" id="UP000051330"/>
    </source>
</evidence>
<dbReference type="AlphaFoldDB" id="A0A0R1MY71"/>
<evidence type="ECO:0000256" key="1">
    <source>
        <dbReference type="ARBA" id="ARBA00022801"/>
    </source>
</evidence>
<evidence type="ECO:0000256" key="2">
    <source>
        <dbReference type="ARBA" id="ARBA00023316"/>
    </source>
</evidence>
<dbReference type="InterPro" id="IPR003646">
    <property type="entry name" value="SH3-like_bac-type"/>
</dbReference>
<sequence length="443" mass="47845">MATFWQKCQHFIKKYPLIVLLVIVVGAATGVTTALANYQMITVRASVLNVRQGPGLSYNVMAQVQSGQKYTILSSRNDWYQIRLDNNRIGWVASWLVDNTEVSQATNKVGIVTSEEANIRQTAATDAGIVATAKAGEKVTILYQAGGWSQVLVNDSVGWMRNDTLRTTNETATTVQSNGGDASQVSQASIKTVTTKQTAYLRNATDDNAAIVASLSANTTLTYLDTSGQWYHVQTKDGKKGYVPSWLVSLSANDQPAKTAPTKLSEATIMLDPGHGGSDSGAIANDGKSYEKTYTLATAKLVAAQLRAAGAKVIMTRTSDSFVDLSPRAKLSNADGVDAYISFHFDSSPSPNQASGFTAYYYSTSKDIRLAKTLSASLGNVLPLTNKGVEFGNFQVLRDNTQPSILLELGYINNDKDFSDIRSTAYQQKIANGVTQGLLNYFQ</sequence>
<dbReference type="Proteomes" id="UP000051330">
    <property type="component" value="Unassembled WGS sequence"/>
</dbReference>